<proteinExistence type="predicted"/>
<gene>
    <name evidence="2" type="ORF">GCM10007047_28800</name>
</gene>
<comment type="caution">
    <text evidence="2">The sequence shown here is derived from an EMBL/GenBank/DDBJ whole genome shotgun (WGS) entry which is preliminary data.</text>
</comment>
<protein>
    <recommendedName>
        <fullName evidence="4">PEP-CTERM protein-sorting domain-containing protein</fullName>
    </recommendedName>
</protein>
<evidence type="ECO:0000313" key="3">
    <source>
        <dbReference type="Proteomes" id="UP000642829"/>
    </source>
</evidence>
<name>A0A8J3DDG0_9BACT</name>
<dbReference type="AlphaFoldDB" id="A0A8J3DDG0"/>
<feature type="chain" id="PRO_5035173977" description="PEP-CTERM protein-sorting domain-containing protein" evidence="1">
    <location>
        <begin position="22"/>
        <end position="247"/>
    </location>
</feature>
<feature type="signal peptide" evidence="1">
    <location>
        <begin position="1"/>
        <end position="21"/>
    </location>
</feature>
<reference evidence="2" key="1">
    <citation type="journal article" date="2014" name="Int. J. Syst. Evol. Microbiol.">
        <title>Complete genome sequence of Corynebacterium casei LMG S-19264T (=DSM 44701T), isolated from a smear-ripened cheese.</title>
        <authorList>
            <consortium name="US DOE Joint Genome Institute (JGI-PGF)"/>
            <person name="Walter F."/>
            <person name="Albersmeier A."/>
            <person name="Kalinowski J."/>
            <person name="Ruckert C."/>
        </authorList>
    </citation>
    <scope>NUCLEOTIDE SEQUENCE</scope>
    <source>
        <strain evidence="2">KCTC 12870</strain>
    </source>
</reference>
<dbReference type="Proteomes" id="UP000642829">
    <property type="component" value="Unassembled WGS sequence"/>
</dbReference>
<dbReference type="EMBL" id="BMXG01000022">
    <property type="protein sequence ID" value="GHC09742.1"/>
    <property type="molecule type" value="Genomic_DNA"/>
</dbReference>
<evidence type="ECO:0000256" key="1">
    <source>
        <dbReference type="SAM" id="SignalP"/>
    </source>
</evidence>
<dbReference type="NCBIfam" id="TIGR02595">
    <property type="entry name" value="PEP_CTERM"/>
    <property type="match status" value="1"/>
</dbReference>
<keyword evidence="3" id="KW-1185">Reference proteome</keyword>
<accession>A0A8J3DDG0</accession>
<evidence type="ECO:0008006" key="4">
    <source>
        <dbReference type="Google" id="ProtNLM"/>
    </source>
</evidence>
<keyword evidence="1" id="KW-0732">Signal</keyword>
<evidence type="ECO:0000313" key="2">
    <source>
        <dbReference type="EMBL" id="GHC09742.1"/>
    </source>
</evidence>
<dbReference type="RefSeq" id="WP_189516485.1">
    <property type="nucleotide sequence ID" value="NZ_BMXG01000022.1"/>
</dbReference>
<organism evidence="2 3">
    <name type="scientific">Cerasicoccus arenae</name>
    <dbReference type="NCBI Taxonomy" id="424488"/>
    <lineage>
        <taxon>Bacteria</taxon>
        <taxon>Pseudomonadati</taxon>
        <taxon>Verrucomicrobiota</taxon>
        <taxon>Opitutia</taxon>
        <taxon>Puniceicoccales</taxon>
        <taxon>Cerasicoccaceae</taxon>
        <taxon>Cerasicoccus</taxon>
    </lineage>
</organism>
<sequence>MKIIRTLPAIAVLLATASTNAVVLGYSNNFSTSVADFTETTDVQWTLGSGVYTNAFTAGGATASSATVNVTDLGPVGTDWSISTTFSISTLESGMTFGFGALGTNTAFSGGAGNPYYLADVNTAGSVRILEIASSPADLGGTKTSLPDGGLQTDTNYTMTLSGTYSGGTLTMDLSITDGVNIGSVIGATDASSLTGQNFGFRNRIPNAGTYSVSYDNFSIVPEPGSAALIMSACVGMLLMMRRRRRA</sequence>
<reference evidence="2" key="2">
    <citation type="submission" date="2020-09" db="EMBL/GenBank/DDBJ databases">
        <authorList>
            <person name="Sun Q."/>
            <person name="Kim S."/>
        </authorList>
    </citation>
    <scope>NUCLEOTIDE SEQUENCE</scope>
    <source>
        <strain evidence="2">KCTC 12870</strain>
    </source>
</reference>
<dbReference type="InterPro" id="IPR013424">
    <property type="entry name" value="Ice-binding_C"/>
</dbReference>